<protein>
    <submittedName>
        <fullName evidence="1">MoaD/ThiS family protein</fullName>
    </submittedName>
</protein>
<dbReference type="PANTHER" id="PTHR38031">
    <property type="entry name" value="SULFUR CARRIER PROTEIN SLR0821-RELATED"/>
    <property type="match status" value="1"/>
</dbReference>
<gene>
    <name evidence="1" type="ORF">RQP53_11360</name>
</gene>
<evidence type="ECO:0000313" key="1">
    <source>
        <dbReference type="EMBL" id="MDT8999867.1"/>
    </source>
</evidence>
<dbReference type="SUPFAM" id="SSF54285">
    <property type="entry name" value="MoaD/ThiS"/>
    <property type="match status" value="1"/>
</dbReference>
<dbReference type="Proteomes" id="UP001246372">
    <property type="component" value="Unassembled WGS sequence"/>
</dbReference>
<accession>A0ABU3PBC6</accession>
<organism evidence="1 2">
    <name type="scientific">Roseateles aquae</name>
    <dbReference type="NCBI Taxonomy" id="3077235"/>
    <lineage>
        <taxon>Bacteria</taxon>
        <taxon>Pseudomonadati</taxon>
        <taxon>Pseudomonadota</taxon>
        <taxon>Betaproteobacteria</taxon>
        <taxon>Burkholderiales</taxon>
        <taxon>Sphaerotilaceae</taxon>
        <taxon>Roseateles</taxon>
    </lineage>
</organism>
<comment type="caution">
    <text evidence="1">The sequence shown here is derived from an EMBL/GenBank/DDBJ whole genome shotgun (WGS) entry which is preliminary data.</text>
</comment>
<dbReference type="InterPro" id="IPR052045">
    <property type="entry name" value="Sulfur_Carrier/Prot_Modifier"/>
</dbReference>
<dbReference type="InterPro" id="IPR016155">
    <property type="entry name" value="Mopterin_synth/thiamin_S_b"/>
</dbReference>
<dbReference type="Pfam" id="PF02597">
    <property type="entry name" value="ThiS"/>
    <property type="match status" value="1"/>
</dbReference>
<evidence type="ECO:0000313" key="2">
    <source>
        <dbReference type="Proteomes" id="UP001246372"/>
    </source>
</evidence>
<proteinExistence type="predicted"/>
<dbReference type="InterPro" id="IPR003749">
    <property type="entry name" value="ThiS/MoaD-like"/>
</dbReference>
<dbReference type="InterPro" id="IPR012675">
    <property type="entry name" value="Beta-grasp_dom_sf"/>
</dbReference>
<dbReference type="PANTHER" id="PTHR38031:SF1">
    <property type="entry name" value="SULFUR CARRIER PROTEIN CYSO"/>
    <property type="match status" value="1"/>
</dbReference>
<dbReference type="RefSeq" id="WP_315650432.1">
    <property type="nucleotide sequence ID" value="NZ_JAVXZY010000004.1"/>
</dbReference>
<sequence length="91" mass="10211">MTIQIEIPAIMRRFAAQQQSVGVEAADLDTALRELVSKHPRMRAHLFDAHGDLRRIVNVFVNGNHVRWHERANTKLEPGDSLCLVPLFAGG</sequence>
<reference evidence="1" key="1">
    <citation type="submission" date="2023-09" db="EMBL/GenBank/DDBJ databases">
        <title>Paucibacter sp. APW11 Genome sequencing and assembly.</title>
        <authorList>
            <person name="Kim I."/>
        </authorList>
    </citation>
    <scope>NUCLEOTIDE SEQUENCE</scope>
    <source>
        <strain evidence="1">APW11</strain>
    </source>
</reference>
<keyword evidence="2" id="KW-1185">Reference proteome</keyword>
<dbReference type="Gene3D" id="3.10.20.30">
    <property type="match status" value="1"/>
</dbReference>
<dbReference type="EMBL" id="JAVXZY010000004">
    <property type="protein sequence ID" value="MDT8999867.1"/>
    <property type="molecule type" value="Genomic_DNA"/>
</dbReference>
<name>A0ABU3PBC6_9BURK</name>